<comment type="caution">
    <text evidence="9">The sequence shown here is derived from an EMBL/GenBank/DDBJ whole genome shotgun (WGS) entry which is preliminary data.</text>
</comment>
<proteinExistence type="predicted"/>
<dbReference type="AlphaFoldDB" id="A0AAE3J9B5"/>
<evidence type="ECO:0000256" key="5">
    <source>
        <dbReference type="ARBA" id="ARBA00022989"/>
    </source>
</evidence>
<evidence type="ECO:0000256" key="6">
    <source>
        <dbReference type="ARBA" id="ARBA00023136"/>
    </source>
</evidence>
<evidence type="ECO:0000313" key="10">
    <source>
        <dbReference type="Proteomes" id="UP001198242"/>
    </source>
</evidence>
<name>A0AAE3J9B5_9FIRM</name>
<comment type="subcellular location">
    <subcellularLocation>
        <location evidence="1">Cell membrane</location>
        <topology evidence="1">Multi-pass membrane protein</topology>
    </subcellularLocation>
</comment>
<keyword evidence="3" id="KW-1003">Cell membrane</keyword>
<keyword evidence="6 7" id="KW-0472">Membrane</keyword>
<evidence type="ECO:0000256" key="2">
    <source>
        <dbReference type="ARBA" id="ARBA00004936"/>
    </source>
</evidence>
<dbReference type="InterPro" id="IPR000917">
    <property type="entry name" value="Sulfatase_N"/>
</dbReference>
<dbReference type="InterPro" id="IPR017850">
    <property type="entry name" value="Alkaline_phosphatase_core_sf"/>
</dbReference>
<comment type="pathway">
    <text evidence="2">Cell wall biogenesis; lipoteichoic acid biosynthesis.</text>
</comment>
<protein>
    <submittedName>
        <fullName evidence="9">LTA synthase family protein</fullName>
    </submittedName>
</protein>
<feature type="transmembrane region" description="Helical" evidence="7">
    <location>
        <begin position="12"/>
        <end position="33"/>
    </location>
</feature>
<evidence type="ECO:0000313" key="9">
    <source>
        <dbReference type="EMBL" id="MCC2209650.1"/>
    </source>
</evidence>
<dbReference type="Proteomes" id="UP001198242">
    <property type="component" value="Unassembled WGS sequence"/>
</dbReference>
<dbReference type="EMBL" id="JAJEQM010000002">
    <property type="protein sequence ID" value="MCC2209650.1"/>
    <property type="molecule type" value="Genomic_DNA"/>
</dbReference>
<gene>
    <name evidence="9" type="ORF">LKE05_02435</name>
</gene>
<dbReference type="GO" id="GO:0005886">
    <property type="term" value="C:plasma membrane"/>
    <property type="evidence" value="ECO:0007669"/>
    <property type="project" value="UniProtKB-SubCell"/>
</dbReference>
<keyword evidence="4 7" id="KW-0812">Transmembrane</keyword>
<dbReference type="PANTHER" id="PTHR47371:SF3">
    <property type="entry name" value="PHOSPHOGLYCEROL TRANSFERASE I"/>
    <property type="match status" value="1"/>
</dbReference>
<dbReference type="Pfam" id="PF00884">
    <property type="entry name" value="Sulfatase"/>
    <property type="match status" value="1"/>
</dbReference>
<dbReference type="InterPro" id="IPR050448">
    <property type="entry name" value="OpgB/LTA_synthase_biosynth"/>
</dbReference>
<evidence type="ECO:0000259" key="8">
    <source>
        <dbReference type="Pfam" id="PF00884"/>
    </source>
</evidence>
<keyword evidence="10" id="KW-1185">Reference proteome</keyword>
<reference evidence="9 10" key="1">
    <citation type="submission" date="2021-10" db="EMBL/GenBank/DDBJ databases">
        <title>Anaerobic single-cell dispensing facilitates the cultivation of human gut bacteria.</title>
        <authorList>
            <person name="Afrizal A."/>
        </authorList>
    </citation>
    <scope>NUCLEOTIDE SEQUENCE [LARGE SCALE GENOMIC DNA]</scope>
    <source>
        <strain evidence="9 10">CLA-AA-H232</strain>
    </source>
</reference>
<evidence type="ECO:0000256" key="3">
    <source>
        <dbReference type="ARBA" id="ARBA00022475"/>
    </source>
</evidence>
<feature type="domain" description="Sulfatase N-terminal" evidence="8">
    <location>
        <begin position="290"/>
        <end position="589"/>
    </location>
</feature>
<feature type="transmembrane region" description="Helical" evidence="7">
    <location>
        <begin position="70"/>
        <end position="91"/>
    </location>
</feature>
<dbReference type="Gene3D" id="3.40.720.10">
    <property type="entry name" value="Alkaline Phosphatase, subunit A"/>
    <property type="match status" value="1"/>
</dbReference>
<dbReference type="PANTHER" id="PTHR47371">
    <property type="entry name" value="LIPOTEICHOIC ACID SYNTHASE"/>
    <property type="match status" value="1"/>
</dbReference>
<dbReference type="RefSeq" id="WP_308455806.1">
    <property type="nucleotide sequence ID" value="NZ_JAJEQM010000002.1"/>
</dbReference>
<dbReference type="SUPFAM" id="SSF53649">
    <property type="entry name" value="Alkaline phosphatase-like"/>
    <property type="match status" value="1"/>
</dbReference>
<keyword evidence="5 7" id="KW-1133">Transmembrane helix</keyword>
<sequence length="659" mass="75441">MISFGKWPRVLFASVLAMALWTFISVNTNIFSVDGKFDGFMYFTSYILVIGVWALVAVKINVSDKFYKAISIFIFALTPFFCMQVAMILSGAAEYSFGIYFINIMFYVAIMAIILAITRSMKWTAIVTNLVAYLFNLSSFVVNILRGTPLIPSDFLAIGTAAQVAENYTFQLRYPIVVATVIVVLVITLIAKFSFKPQFKHKNLIFSLSGGAVALAFIITMSCIDFTNSSMDVYDQYHANNTHGSLYSFYINVRKMMLSKPKGYKEEDVQALLSNADSEEQTTVDKEEMPNIIAIMNESFSDLNVVGDLQTSEDYMPFIRSMTKNTIKGQLLVSPFGGYTCNTEFEFLTGLSMGVLPRGSVPYLQYVSKQYPFSLPSHLDELGYKSVAVHPYLGRCWNRQKIYELMGFDEFISFDNIKKYMDEDDIEYVRYYVSDRTSFKLVTDQLENKKPGEKMFLFNVTMQNHGGYTYDGGEFPTVTISNLQGHYKEAEQYLSLIKESDKAFEELVRYLKNYDEPTIVVMFGDHQPAVEQEFYEELYGKSLSKLSTEELQQRYKIPFVIWANYDIESQDDLKTSPNYLSDLLLDTANVPKNEIENFTSEVRNDVPQINAMGHYDSDGNWVSRDEDTSNALDKYEAVEYYMLTRKENKDAKENKDDKK</sequence>
<accession>A0AAE3J9B5</accession>
<feature type="transmembrane region" description="Helical" evidence="7">
    <location>
        <begin position="203"/>
        <end position="221"/>
    </location>
</feature>
<evidence type="ECO:0000256" key="1">
    <source>
        <dbReference type="ARBA" id="ARBA00004651"/>
    </source>
</evidence>
<feature type="transmembrane region" description="Helical" evidence="7">
    <location>
        <begin position="172"/>
        <end position="191"/>
    </location>
</feature>
<dbReference type="CDD" id="cd16015">
    <property type="entry name" value="LTA_synthase"/>
    <property type="match status" value="1"/>
</dbReference>
<organism evidence="9 10">
    <name type="scientific">Hominilimicola fabiformis</name>
    <dbReference type="NCBI Taxonomy" id="2885356"/>
    <lineage>
        <taxon>Bacteria</taxon>
        <taxon>Bacillati</taxon>
        <taxon>Bacillota</taxon>
        <taxon>Clostridia</taxon>
        <taxon>Eubacteriales</taxon>
        <taxon>Oscillospiraceae</taxon>
        <taxon>Hominilimicola</taxon>
    </lineage>
</organism>
<feature type="transmembrane region" description="Helical" evidence="7">
    <location>
        <begin position="130"/>
        <end position="152"/>
    </location>
</feature>
<evidence type="ECO:0000256" key="4">
    <source>
        <dbReference type="ARBA" id="ARBA00022692"/>
    </source>
</evidence>
<evidence type="ECO:0000256" key="7">
    <source>
        <dbReference type="SAM" id="Phobius"/>
    </source>
</evidence>
<feature type="transmembrane region" description="Helical" evidence="7">
    <location>
        <begin position="39"/>
        <end position="58"/>
    </location>
</feature>
<feature type="transmembrane region" description="Helical" evidence="7">
    <location>
        <begin position="97"/>
        <end position="118"/>
    </location>
</feature>